<dbReference type="OrthoDB" id="33780at2157"/>
<reference evidence="3 4" key="1">
    <citation type="journal article" date="2011" name="J. Bacteriol.">
        <title>Genome sequence of Halorhabdus tiamatea, the first archaeon isolated from a deep-sea anoxic brine lake.</title>
        <authorList>
            <person name="Antunes A."/>
            <person name="Alam I."/>
            <person name="Bajic V.B."/>
            <person name="Stingl U."/>
        </authorList>
    </citation>
    <scope>NUCLEOTIDE SEQUENCE [LARGE SCALE GENOMIC DNA]</scope>
    <source>
        <strain evidence="3 4">SARL4B</strain>
    </source>
</reference>
<keyword evidence="3" id="KW-0326">Glycosidase</keyword>
<evidence type="ECO:0000259" key="1">
    <source>
        <dbReference type="Pfam" id="PF01156"/>
    </source>
</evidence>
<dbReference type="Pfam" id="PF01156">
    <property type="entry name" value="IU_nuc_hydro"/>
    <property type="match status" value="1"/>
</dbReference>
<dbReference type="EMBL" id="AFNT02000001">
    <property type="protein sequence ID" value="ERJ07757.1"/>
    <property type="molecule type" value="Genomic_DNA"/>
</dbReference>
<name>F7PN43_9EURY</name>
<dbReference type="EMBL" id="HF571520">
    <property type="protein sequence ID" value="CCQ32584.1"/>
    <property type="molecule type" value="Genomic_DNA"/>
</dbReference>
<evidence type="ECO:0000313" key="2">
    <source>
        <dbReference type="EMBL" id="CCQ32584.1"/>
    </source>
</evidence>
<dbReference type="RefSeq" id="WP_008524366.1">
    <property type="nucleotide sequence ID" value="NC_021921.1"/>
</dbReference>
<reference evidence="2 5" key="3">
    <citation type="journal article" date="2014" name="Environ. Microbiol.">
        <title>Halorhabdus tiamatea: proteogenomics and glycosidase activity measurements identify the first cultivated euryarchaeon from a deep-sea anoxic brine lake as potential polysaccharide degrader.</title>
        <authorList>
            <person name="Werner J."/>
            <person name="Ferrer M."/>
            <person name="Michel G."/>
            <person name="Mann A.J."/>
            <person name="Huang S."/>
            <person name="Juarez S."/>
            <person name="Ciordia S."/>
            <person name="Albar J.P."/>
            <person name="Alcaide M."/>
            <person name="La Cono V."/>
            <person name="Yakimov M.M."/>
            <person name="Antunes A."/>
            <person name="Taborda M."/>
            <person name="Da Costa M.S."/>
            <person name="Amann R.I."/>
            <person name="Gloeckner F.O."/>
            <person name="Golyshina O.V."/>
            <person name="Golyshin P.N."/>
            <person name="Teeling H."/>
        </authorList>
    </citation>
    <scope>NUCLEOTIDE SEQUENCE [LARGE SCALE GENOMIC DNA]</scope>
    <source>
        <strain evidence="5">SARL4B</strain>
        <strain evidence="2">Type strain: SARL4B</strain>
    </source>
</reference>
<dbReference type="eggNOG" id="arCOG04558">
    <property type="taxonomic scope" value="Archaea"/>
</dbReference>
<dbReference type="PANTHER" id="PTHR46190">
    <property type="entry name" value="SI:CH211-201H21.5-RELATED"/>
    <property type="match status" value="1"/>
</dbReference>
<dbReference type="Proteomes" id="UP000003861">
    <property type="component" value="Unassembled WGS sequence"/>
</dbReference>
<dbReference type="GeneID" id="23798222"/>
<evidence type="ECO:0000313" key="5">
    <source>
        <dbReference type="Proteomes" id="UP000015381"/>
    </source>
</evidence>
<keyword evidence="5" id="KW-1185">Reference proteome</keyword>
<feature type="domain" description="Inosine/uridine-preferring nucleoside hydrolase" evidence="1">
    <location>
        <begin position="5"/>
        <end position="304"/>
    </location>
</feature>
<evidence type="ECO:0000313" key="4">
    <source>
        <dbReference type="Proteomes" id="UP000003861"/>
    </source>
</evidence>
<dbReference type="Gene3D" id="3.90.245.10">
    <property type="entry name" value="Ribonucleoside hydrolase-like"/>
    <property type="match status" value="1"/>
</dbReference>
<dbReference type="InterPro" id="IPR036452">
    <property type="entry name" value="Ribo_hydro-like"/>
</dbReference>
<dbReference type="EC" id="3.2.2.1" evidence="2 3"/>
<dbReference type="KEGG" id="hti:HTIA_0438"/>
<dbReference type="PANTHER" id="PTHR46190:SF1">
    <property type="entry name" value="SI:CH211-201H21.5"/>
    <property type="match status" value="1"/>
</dbReference>
<gene>
    <name evidence="3" type="ORF">HLRTI_000131</name>
    <name evidence="2" type="ORF">HTIA_0438</name>
</gene>
<sequence>MADRVIIDTDTATDDTLAILLAVLSDRVDVEALTIAAGNVAFDRQVENAKYTLDLADVAGEIPVYEGARSPLVKDHDHATDVHGEGGLGPDLVPETDVPSAAGFGPEYIVEAAREHPGEITLVCLAPLTNVALALEREPKLGELLADVVVMGGNVHSAGNVTPAAEFNVWADPDAAKIVLDELAVTLVDWGLTLRDGTLDGSAEARITDAAGDSEFAAFYETVFRPDAEGAGDDAYWAGTAQPDALASAVAVFPELIEQREAAVVDVDEREGLTRGSTIVDTHGITDREPRTDVITSVDADGFQELLLDTVVAGDPDRSFE</sequence>
<dbReference type="Proteomes" id="UP000015381">
    <property type="component" value="Chromosome I"/>
</dbReference>
<dbReference type="GO" id="GO:0008477">
    <property type="term" value="F:purine nucleosidase activity"/>
    <property type="evidence" value="ECO:0007669"/>
    <property type="project" value="UniProtKB-EC"/>
</dbReference>
<dbReference type="HOGENOM" id="CLU_036838_11_0_2"/>
<evidence type="ECO:0000313" key="3">
    <source>
        <dbReference type="EMBL" id="ERJ07757.1"/>
    </source>
</evidence>
<dbReference type="SUPFAM" id="SSF53590">
    <property type="entry name" value="Nucleoside hydrolase"/>
    <property type="match status" value="1"/>
</dbReference>
<proteinExistence type="predicted"/>
<organism evidence="3 4">
    <name type="scientific">Halorhabdus tiamatea SARL4B</name>
    <dbReference type="NCBI Taxonomy" id="1033806"/>
    <lineage>
        <taxon>Archaea</taxon>
        <taxon>Methanobacteriati</taxon>
        <taxon>Methanobacteriota</taxon>
        <taxon>Stenosarchaea group</taxon>
        <taxon>Halobacteria</taxon>
        <taxon>Halobacteriales</taxon>
        <taxon>Haloarculaceae</taxon>
        <taxon>Halorhabdus</taxon>
    </lineage>
</organism>
<protein>
    <submittedName>
        <fullName evidence="2">Inosine-uridine preferring nucleoside hydrolase</fullName>
        <ecNumber evidence="2 3">3.2.2.1</ecNumber>
    </submittedName>
    <submittedName>
        <fullName evidence="3">Purine nucleosidase protein</fullName>
    </submittedName>
</protein>
<dbReference type="AlphaFoldDB" id="F7PN43"/>
<dbReference type="InterPro" id="IPR052775">
    <property type="entry name" value="IUN_hydrolase"/>
</dbReference>
<dbReference type="InterPro" id="IPR001910">
    <property type="entry name" value="Inosine/uridine_hydrolase_dom"/>
</dbReference>
<dbReference type="STRING" id="1033806.HTIA_0438"/>
<dbReference type="PATRIC" id="fig|1033806.12.peg.434"/>
<keyword evidence="3" id="KW-0378">Hydrolase</keyword>
<reference evidence="3 4" key="2">
    <citation type="journal article" date="2013" name="PLoS ONE">
        <title>INDIGO - INtegrated Data Warehouse of MIcrobial GenOmes with Examples from the Red Sea Extremophiles.</title>
        <authorList>
            <person name="Alam I."/>
            <person name="Antunes A."/>
            <person name="Kamau A.A."/>
            <person name="Ba Alawi W."/>
            <person name="Kalkatawi M."/>
            <person name="Stingl U."/>
            <person name="Bajic V.B."/>
        </authorList>
    </citation>
    <scope>NUCLEOTIDE SEQUENCE [LARGE SCALE GENOMIC DNA]</scope>
    <source>
        <strain evidence="3 4">SARL4B</strain>
    </source>
</reference>
<accession>F7PN43</accession>